<organism evidence="1 2">
    <name type="scientific">Lentinus brumalis</name>
    <dbReference type="NCBI Taxonomy" id="2498619"/>
    <lineage>
        <taxon>Eukaryota</taxon>
        <taxon>Fungi</taxon>
        <taxon>Dikarya</taxon>
        <taxon>Basidiomycota</taxon>
        <taxon>Agaricomycotina</taxon>
        <taxon>Agaricomycetes</taxon>
        <taxon>Polyporales</taxon>
        <taxon>Polyporaceae</taxon>
        <taxon>Lentinus</taxon>
    </lineage>
</organism>
<proteinExistence type="predicted"/>
<reference evidence="1 2" key="1">
    <citation type="journal article" date="2018" name="Biotechnol. Biofuels">
        <title>Integrative visual omics of the white-rot fungus Polyporus brumalis exposes the biotechnological potential of its oxidative enzymes for delignifying raw plant biomass.</title>
        <authorList>
            <person name="Miyauchi S."/>
            <person name="Rancon A."/>
            <person name="Drula E."/>
            <person name="Hage H."/>
            <person name="Chaduli D."/>
            <person name="Favel A."/>
            <person name="Grisel S."/>
            <person name="Henrissat B."/>
            <person name="Herpoel-Gimbert I."/>
            <person name="Ruiz-Duenas F.J."/>
            <person name="Chevret D."/>
            <person name="Hainaut M."/>
            <person name="Lin J."/>
            <person name="Wang M."/>
            <person name="Pangilinan J."/>
            <person name="Lipzen A."/>
            <person name="Lesage-Meessen L."/>
            <person name="Navarro D."/>
            <person name="Riley R."/>
            <person name="Grigoriev I.V."/>
            <person name="Zhou S."/>
            <person name="Raouche S."/>
            <person name="Rosso M.N."/>
        </authorList>
    </citation>
    <scope>NUCLEOTIDE SEQUENCE [LARGE SCALE GENOMIC DNA]</scope>
    <source>
        <strain evidence="1 2">BRFM 1820</strain>
    </source>
</reference>
<accession>A0A371CLI1</accession>
<protein>
    <submittedName>
        <fullName evidence="1">Uncharacterized protein</fullName>
    </submittedName>
</protein>
<dbReference type="AlphaFoldDB" id="A0A371CLI1"/>
<keyword evidence="2" id="KW-1185">Reference proteome</keyword>
<sequence>MHLAALSQLQHILSAFAVKLRVANCGNHWRVARTGRVLRGNIALRRPCAQSALMIRLSRSATTYPTALDRRCAAHCVATAMEHAIELGNLLAAANNFKVRSDRCPVTTKRHAVPPALERTLEPQAHIDLTQWLIRRTRLFQGPNTLHPAILILNRFQLNVSVYCNVLFARHDRLGWEYCLKLMVLFPALGNDVELEMPVILLYSVSKKPPLRCSFHGKSLVVF</sequence>
<evidence type="ECO:0000313" key="1">
    <source>
        <dbReference type="EMBL" id="RDX41138.1"/>
    </source>
</evidence>
<name>A0A371CLI1_9APHY</name>
<gene>
    <name evidence="1" type="ORF">OH76DRAFT_250163</name>
</gene>
<evidence type="ECO:0000313" key="2">
    <source>
        <dbReference type="Proteomes" id="UP000256964"/>
    </source>
</evidence>
<dbReference type="Proteomes" id="UP000256964">
    <property type="component" value="Unassembled WGS sequence"/>
</dbReference>
<dbReference type="EMBL" id="KZ857522">
    <property type="protein sequence ID" value="RDX41138.1"/>
    <property type="molecule type" value="Genomic_DNA"/>
</dbReference>